<organism evidence="1 2">
    <name type="scientific">Hohenbuehelia grisea</name>
    <dbReference type="NCBI Taxonomy" id="104357"/>
    <lineage>
        <taxon>Eukaryota</taxon>
        <taxon>Fungi</taxon>
        <taxon>Dikarya</taxon>
        <taxon>Basidiomycota</taxon>
        <taxon>Agaricomycotina</taxon>
        <taxon>Agaricomycetes</taxon>
        <taxon>Agaricomycetidae</taxon>
        <taxon>Agaricales</taxon>
        <taxon>Pleurotineae</taxon>
        <taxon>Pleurotaceae</taxon>
        <taxon>Hohenbuehelia</taxon>
    </lineage>
</organism>
<proteinExistence type="predicted"/>
<name>A0ABR3JHE1_9AGAR</name>
<dbReference type="Proteomes" id="UP001556367">
    <property type="component" value="Unassembled WGS sequence"/>
</dbReference>
<protein>
    <recommendedName>
        <fullName evidence="3">F-box domain-containing protein</fullName>
    </recommendedName>
</protein>
<evidence type="ECO:0000313" key="1">
    <source>
        <dbReference type="EMBL" id="KAL0954937.1"/>
    </source>
</evidence>
<comment type="caution">
    <text evidence="1">The sequence shown here is derived from an EMBL/GenBank/DDBJ whole genome shotgun (WGS) entry which is preliminary data.</text>
</comment>
<accession>A0ABR3JHE1</accession>
<evidence type="ECO:0000313" key="2">
    <source>
        <dbReference type="Proteomes" id="UP001556367"/>
    </source>
</evidence>
<dbReference type="EMBL" id="JASNQZ010000007">
    <property type="protein sequence ID" value="KAL0954937.1"/>
    <property type="molecule type" value="Genomic_DNA"/>
</dbReference>
<sequence length="498" mass="56445">MVPAHATRQLEGKIIQVPDDVWHAIAVYIDDKELKSLYTVNRFFFHRAMDLRYGEVCITSLTSHSMRLLEHLKNDHIARRVLRLTLCPHFAVPQGRDQQNRLNLRGLLRASRNIFSGNSHKAIKSPVVQDLDLILDKMLNVEEYTLRWDGITLVDYPPSQELTPYPRVWSTWTNLRKLKLVTNREWLPLLLQSAESLQCLREFDLTLPVLPRPLDSLNWDPTCQSELPVFLNRFDQQLESLSLQTDYASLFGELIHFPLLKKLSLRASLGQGHLSSALEVNRFLGLHVEHLEELKLHQIHCPGSCCSSQGTDQSTALHSIFQERAFVNLTSLEVWLRPNENTAPLVGLIKGASHSIRRLTISSTALNADEFEAVIGALGGPNLSLRFLTIRIALLNKAVLDLLAERLPSLTSLTIVIWPPNGDMPNVDSYERLAFSLAQLKVNYSDWKLYDITVYTRGENGPATYNLMLMKAIARHTPSIRSFNGQGSMEPPVARVDS</sequence>
<dbReference type="SUPFAM" id="SSF52047">
    <property type="entry name" value="RNI-like"/>
    <property type="match status" value="1"/>
</dbReference>
<keyword evidence="2" id="KW-1185">Reference proteome</keyword>
<evidence type="ECO:0008006" key="3">
    <source>
        <dbReference type="Google" id="ProtNLM"/>
    </source>
</evidence>
<reference evidence="2" key="1">
    <citation type="submission" date="2024-06" db="EMBL/GenBank/DDBJ databases">
        <title>Multi-omics analyses provide insights into the biosynthesis of the anticancer antibiotic pleurotin in Hohenbuehelia grisea.</title>
        <authorList>
            <person name="Weaver J.A."/>
            <person name="Alberti F."/>
        </authorList>
    </citation>
    <scope>NUCLEOTIDE SEQUENCE [LARGE SCALE GENOMIC DNA]</scope>
    <source>
        <strain evidence="2">T-177</strain>
    </source>
</reference>
<gene>
    <name evidence="1" type="ORF">HGRIS_003870</name>
</gene>